<keyword evidence="9" id="KW-1185">Reference proteome</keyword>
<evidence type="ECO:0000256" key="4">
    <source>
        <dbReference type="HAMAP-Rule" id="MF_01341"/>
    </source>
</evidence>
<evidence type="ECO:0000313" key="8">
    <source>
        <dbReference type="EMBL" id="CBL28156.1"/>
    </source>
</evidence>
<evidence type="ECO:0000256" key="6">
    <source>
        <dbReference type="SAM" id="MobiDB-lite"/>
    </source>
</evidence>
<comment type="similarity">
    <text evidence="1 4 5">Belongs to the universal ribosomal protein uL15 family.</text>
</comment>
<feature type="compositionally biased region" description="Gly residues" evidence="6">
    <location>
        <begin position="42"/>
        <end position="52"/>
    </location>
</feature>
<dbReference type="NCBIfam" id="TIGR01071">
    <property type="entry name" value="rplO_bact"/>
    <property type="match status" value="1"/>
</dbReference>
<dbReference type="EMBL" id="FP929056">
    <property type="protein sequence ID" value="CBL28156.1"/>
    <property type="molecule type" value="Genomic_DNA"/>
</dbReference>
<dbReference type="InterPro" id="IPR030878">
    <property type="entry name" value="Ribosomal_uL15"/>
</dbReference>
<comment type="subunit">
    <text evidence="4">Part of the 50S ribosomal subunit.</text>
</comment>
<dbReference type="GO" id="GO:0003735">
    <property type="term" value="F:structural constituent of ribosome"/>
    <property type="evidence" value="ECO:0007669"/>
    <property type="project" value="InterPro"/>
</dbReference>
<feature type="domain" description="Large ribosomal subunit protein uL15/eL18" evidence="7">
    <location>
        <begin position="77"/>
        <end position="146"/>
    </location>
</feature>
<dbReference type="PROSITE" id="PS00475">
    <property type="entry name" value="RIBOSOMAL_L15"/>
    <property type="match status" value="1"/>
</dbReference>
<evidence type="ECO:0000256" key="1">
    <source>
        <dbReference type="ARBA" id="ARBA00007320"/>
    </source>
</evidence>
<reference evidence="9" key="1">
    <citation type="submission" date="2010-03" db="EMBL/GenBank/DDBJ databases">
        <title>The genome sequence of Synergistetes sp. SGP1.</title>
        <authorList>
            <consortium name="metaHIT consortium -- http://www.metahit.eu/"/>
            <person name="Pajon A."/>
            <person name="Turner K."/>
            <person name="Parkhill J."/>
            <person name="Wade W."/>
            <person name="Vartoukian S."/>
        </authorList>
    </citation>
    <scope>NUCLEOTIDE SEQUENCE [LARGE SCALE GENOMIC DNA]</scope>
    <source>
        <strain evidence="9">SGP1</strain>
    </source>
</reference>
<dbReference type="InterPro" id="IPR001196">
    <property type="entry name" value="Ribosomal_uL15_CS"/>
</dbReference>
<keyword evidence="2 4" id="KW-0689">Ribosomal protein</keyword>
<keyword evidence="4" id="KW-0694">RNA-binding</keyword>
<evidence type="ECO:0000313" key="9">
    <source>
        <dbReference type="Proteomes" id="UP000008957"/>
    </source>
</evidence>
<dbReference type="GO" id="GO:0006412">
    <property type="term" value="P:translation"/>
    <property type="evidence" value="ECO:0007669"/>
    <property type="project" value="UniProtKB-UniRule"/>
</dbReference>
<dbReference type="SUPFAM" id="SSF52080">
    <property type="entry name" value="Ribosomal proteins L15p and L18e"/>
    <property type="match status" value="1"/>
</dbReference>
<evidence type="ECO:0000256" key="3">
    <source>
        <dbReference type="ARBA" id="ARBA00023274"/>
    </source>
</evidence>
<accession>A0AB94IWJ2</accession>
<keyword evidence="4" id="KW-0699">rRNA-binding</keyword>
<dbReference type="Pfam" id="PF00828">
    <property type="entry name" value="Ribosomal_L27A"/>
    <property type="match status" value="1"/>
</dbReference>
<dbReference type="Proteomes" id="UP000008957">
    <property type="component" value="Chromosome"/>
</dbReference>
<evidence type="ECO:0000256" key="2">
    <source>
        <dbReference type="ARBA" id="ARBA00022980"/>
    </source>
</evidence>
<feature type="region of interest" description="Disordered" evidence="6">
    <location>
        <begin position="1"/>
        <end position="64"/>
    </location>
</feature>
<dbReference type="InterPro" id="IPR005749">
    <property type="entry name" value="Ribosomal_uL15_bac-type"/>
</dbReference>
<dbReference type="RefSeq" id="WP_015556303.1">
    <property type="nucleotide sequence ID" value="NC_021038.1"/>
</dbReference>
<dbReference type="GO" id="GO:0019843">
    <property type="term" value="F:rRNA binding"/>
    <property type="evidence" value="ECO:0007669"/>
    <property type="project" value="UniProtKB-UniRule"/>
</dbReference>
<dbReference type="GO" id="GO:0022625">
    <property type="term" value="C:cytosolic large ribosomal subunit"/>
    <property type="evidence" value="ECO:0007669"/>
    <property type="project" value="TreeGrafter"/>
</dbReference>
<dbReference type="InterPro" id="IPR021131">
    <property type="entry name" value="Ribosomal_uL15/eL18"/>
</dbReference>
<dbReference type="AlphaFoldDB" id="A0AB94IWJ2"/>
<dbReference type="Gene3D" id="3.100.10.10">
    <property type="match status" value="1"/>
</dbReference>
<evidence type="ECO:0000259" key="7">
    <source>
        <dbReference type="Pfam" id="PF00828"/>
    </source>
</evidence>
<evidence type="ECO:0000256" key="5">
    <source>
        <dbReference type="RuleBase" id="RU003888"/>
    </source>
</evidence>
<keyword evidence="3 4" id="KW-0687">Ribonucleoprotein</keyword>
<dbReference type="KEGG" id="sbr:SY1_08670"/>
<proteinExistence type="inferred from homology"/>
<protein>
    <recommendedName>
        <fullName evidence="4">Large ribosomal subunit protein uL15</fullName>
    </recommendedName>
</protein>
<organism evidence="8 9">
    <name type="scientific">Fretibacterium fastidiosum</name>
    <dbReference type="NCBI Taxonomy" id="651822"/>
    <lineage>
        <taxon>Bacteria</taxon>
        <taxon>Thermotogati</taxon>
        <taxon>Synergistota</taxon>
        <taxon>Synergistia</taxon>
        <taxon>Synergistales</taxon>
        <taxon>Aminobacteriaceae</taxon>
        <taxon>Fretibacterium</taxon>
    </lineage>
</organism>
<dbReference type="HAMAP" id="MF_01341">
    <property type="entry name" value="Ribosomal_uL15"/>
    <property type="match status" value="1"/>
</dbReference>
<sequence length="148" mass="15550">MNLHDLRPAPNSRTKAKRLGQGIGSGTGKTSGKGNKGHKARTGGGVRPGFEGGQMPLVRRTPKRGFNNARFARTYQIVNVGSIEDKFEAGQEVTPDTLMRAGLISGASLPVKVLAKGDLLKALTVRANAFSKGAEEKIKAVGGKAEVI</sequence>
<gene>
    <name evidence="4" type="primary">rplO</name>
    <name evidence="8" type="ORF">SY1_08670</name>
</gene>
<dbReference type="PANTHER" id="PTHR12934:SF11">
    <property type="entry name" value="LARGE RIBOSOMAL SUBUNIT PROTEIN UL15M"/>
    <property type="match status" value="1"/>
</dbReference>
<dbReference type="InterPro" id="IPR036227">
    <property type="entry name" value="Ribosomal_uL15/eL18_sf"/>
</dbReference>
<comment type="function">
    <text evidence="4">Binds to the 23S rRNA.</text>
</comment>
<dbReference type="PANTHER" id="PTHR12934">
    <property type="entry name" value="50S RIBOSOMAL PROTEIN L15"/>
    <property type="match status" value="1"/>
</dbReference>
<feature type="compositionally biased region" description="Gly residues" evidence="6">
    <location>
        <begin position="21"/>
        <end position="31"/>
    </location>
</feature>
<name>A0AB94IWJ2_9BACT</name>
<reference evidence="8 9" key="2">
    <citation type="submission" date="2010-03" db="EMBL/GenBank/DDBJ databases">
        <authorList>
            <person name="Pajon A."/>
        </authorList>
    </citation>
    <scope>NUCLEOTIDE SEQUENCE [LARGE SCALE GENOMIC DNA]</scope>
    <source>
        <strain evidence="8 9">SGP1</strain>
    </source>
</reference>